<dbReference type="Proteomes" id="UP000309952">
    <property type="component" value="Chromosome"/>
</dbReference>
<proteinExistence type="predicted"/>
<feature type="region of interest" description="Disordered" evidence="1">
    <location>
        <begin position="190"/>
        <end position="214"/>
    </location>
</feature>
<organism evidence="2 3">
    <name type="scientific">Brevundimonas vancanneytii</name>
    <dbReference type="NCBI Taxonomy" id="1325724"/>
    <lineage>
        <taxon>Bacteria</taxon>
        <taxon>Pseudomonadati</taxon>
        <taxon>Pseudomonadota</taxon>
        <taxon>Alphaproteobacteria</taxon>
        <taxon>Caulobacterales</taxon>
        <taxon>Caulobacteraceae</taxon>
        <taxon>Brevundimonas</taxon>
    </lineage>
</organism>
<evidence type="ECO:0000256" key="1">
    <source>
        <dbReference type="SAM" id="MobiDB-lite"/>
    </source>
</evidence>
<dbReference type="EMBL" id="LR588407">
    <property type="protein sequence ID" value="VTO11897.1"/>
    <property type="molecule type" value="Genomic_DNA"/>
</dbReference>
<name>A0A4P1JUU8_9CAUL</name>
<dbReference type="AlphaFoldDB" id="A0A4P1JUU8"/>
<evidence type="ECO:0000313" key="3">
    <source>
        <dbReference type="Proteomes" id="UP000309952"/>
    </source>
</evidence>
<reference evidence="2 3" key="1">
    <citation type="submission" date="2019-04" db="EMBL/GenBank/DDBJ databases">
        <authorList>
            <consortium name="Pathogen Informatics"/>
        </authorList>
    </citation>
    <scope>NUCLEOTIDE SEQUENCE [LARGE SCALE GENOMIC DNA]</scope>
    <source>
        <strain evidence="2 3">NCTC9239</strain>
    </source>
</reference>
<feature type="compositionally biased region" description="Polar residues" evidence="1">
    <location>
        <begin position="198"/>
        <end position="208"/>
    </location>
</feature>
<keyword evidence="3" id="KW-1185">Reference proteome</keyword>
<evidence type="ECO:0000313" key="2">
    <source>
        <dbReference type="EMBL" id="VTO11897.1"/>
    </source>
</evidence>
<sequence>MVRASRPPASQLVVMPSSMTEKIDSTMPKAMASFLRTRPAATGRPRVRRIRASVSPSTAMFSAPAAPAPMAMHRTAMTALTQLSCPGATTRPVTAVNTTSDMTRGFNNWKKSSGWAVVTRGVSWAGRSIMVIKREGRPSGYGRAASPSLSDTDQWLSALTTGSSLNWWCGGGEDRVHSSVVAPSPHGLASALRRRMADSTSSTRNTPTPMMVIR</sequence>
<accession>A0A4P1JUU8</accession>
<protein>
    <submittedName>
        <fullName evidence="2">Uncharacterized protein</fullName>
    </submittedName>
</protein>
<dbReference type="KEGG" id="bvy:NCTC9239_00531"/>
<gene>
    <name evidence="2" type="ORF">NCTC9239_00531</name>
</gene>